<evidence type="ECO:0000313" key="3">
    <source>
        <dbReference type="RefSeq" id="XP_020102575.1"/>
    </source>
</evidence>
<evidence type="ECO:0000256" key="1">
    <source>
        <dbReference type="SAM" id="MobiDB-lite"/>
    </source>
</evidence>
<protein>
    <submittedName>
        <fullName evidence="3">Vegetative cell wall protein gp1-like</fullName>
    </submittedName>
</protein>
<dbReference type="AlphaFoldDB" id="A0A6P5GB82"/>
<reference evidence="3" key="2">
    <citation type="submission" date="2025-08" db="UniProtKB">
        <authorList>
            <consortium name="RefSeq"/>
        </authorList>
    </citation>
    <scope>IDENTIFICATION</scope>
    <source>
        <tissue evidence="3">Leaf</tissue>
    </source>
</reference>
<proteinExistence type="predicted"/>
<accession>A0A6P5GB82</accession>
<gene>
    <name evidence="3" type="primary">LOC109720103</name>
</gene>
<feature type="region of interest" description="Disordered" evidence="1">
    <location>
        <begin position="112"/>
        <end position="147"/>
    </location>
</feature>
<name>A0A6P5GB82_ANACO</name>
<sequence length="344" mass="35939">MHMCYVFGTRVHNGTLTLILQPLPSLCTQPPRRPPAHAVLAPRPPAAAAVAGKRVPQLPSPPSLSLYLSFSRLEPRPRLHGLHRRGPVPRQPPPPTAAVAVRRRCRCGRPGHKLPAWTEPRSSLSPQRLRASPPPTVGRATLPSTSGVVGAVPRRPCSLWCRPNSPQPPRPGAGCAWAISASARRRCSSPAAPPSDDLLQPPARHPTVPTRRRPPPGSPAAAQTSCGLGPSLLGFRASPPPIVACAASPSTPGVVPNRPRPAPAAASPPATVGRHRAARELAAPYAAAAPPAALRRLAWSAPEPRHLVHPSPAGPPAGIPPAANPSSPLTVRLTFFCISCVGVE</sequence>
<organism evidence="2 3">
    <name type="scientific">Ananas comosus</name>
    <name type="common">Pineapple</name>
    <name type="synonym">Ananas ananas</name>
    <dbReference type="NCBI Taxonomy" id="4615"/>
    <lineage>
        <taxon>Eukaryota</taxon>
        <taxon>Viridiplantae</taxon>
        <taxon>Streptophyta</taxon>
        <taxon>Embryophyta</taxon>
        <taxon>Tracheophyta</taxon>
        <taxon>Spermatophyta</taxon>
        <taxon>Magnoliopsida</taxon>
        <taxon>Liliopsida</taxon>
        <taxon>Poales</taxon>
        <taxon>Bromeliaceae</taxon>
        <taxon>Bromelioideae</taxon>
        <taxon>Ananas</taxon>
    </lineage>
</organism>
<feature type="region of interest" description="Disordered" evidence="1">
    <location>
        <begin position="79"/>
        <end position="98"/>
    </location>
</feature>
<reference evidence="2" key="1">
    <citation type="journal article" date="2015" name="Nat. Genet.">
        <title>The pineapple genome and the evolution of CAM photosynthesis.</title>
        <authorList>
            <person name="Ming R."/>
            <person name="VanBuren R."/>
            <person name="Wai C.M."/>
            <person name="Tang H."/>
            <person name="Schatz M.C."/>
            <person name="Bowers J.E."/>
            <person name="Lyons E."/>
            <person name="Wang M.L."/>
            <person name="Chen J."/>
            <person name="Biggers E."/>
            <person name="Zhang J."/>
            <person name="Huang L."/>
            <person name="Zhang L."/>
            <person name="Miao W."/>
            <person name="Zhang J."/>
            <person name="Ye Z."/>
            <person name="Miao C."/>
            <person name="Lin Z."/>
            <person name="Wang H."/>
            <person name="Zhou H."/>
            <person name="Yim W.C."/>
            <person name="Priest H.D."/>
            <person name="Zheng C."/>
            <person name="Woodhouse M."/>
            <person name="Edger P.P."/>
            <person name="Guyot R."/>
            <person name="Guo H.B."/>
            <person name="Guo H."/>
            <person name="Zheng G."/>
            <person name="Singh R."/>
            <person name="Sharma A."/>
            <person name="Min X."/>
            <person name="Zheng Y."/>
            <person name="Lee H."/>
            <person name="Gurtowski J."/>
            <person name="Sedlazeck F.J."/>
            <person name="Harkess A."/>
            <person name="McKain M.R."/>
            <person name="Liao Z."/>
            <person name="Fang J."/>
            <person name="Liu J."/>
            <person name="Zhang X."/>
            <person name="Zhang Q."/>
            <person name="Hu W."/>
            <person name="Qin Y."/>
            <person name="Wang K."/>
            <person name="Chen L.Y."/>
            <person name="Shirley N."/>
            <person name="Lin Y.R."/>
            <person name="Liu L.Y."/>
            <person name="Hernandez A.G."/>
            <person name="Wright C.L."/>
            <person name="Bulone V."/>
            <person name="Tuskan G.A."/>
            <person name="Heath K."/>
            <person name="Zee F."/>
            <person name="Moore P.H."/>
            <person name="Sunkar R."/>
            <person name="Leebens-Mack J.H."/>
            <person name="Mockler T."/>
            <person name="Bennetzen J.L."/>
            <person name="Freeling M."/>
            <person name="Sankoff D."/>
            <person name="Paterson A.H."/>
            <person name="Zhu X."/>
            <person name="Yang X."/>
            <person name="Smith J.A."/>
            <person name="Cushman J.C."/>
            <person name="Paull R.E."/>
            <person name="Yu Q."/>
        </authorList>
    </citation>
    <scope>NUCLEOTIDE SEQUENCE [LARGE SCALE GENOMIC DNA]</scope>
    <source>
        <strain evidence="2">cv. F153</strain>
    </source>
</reference>
<feature type="region of interest" description="Disordered" evidence="1">
    <location>
        <begin position="186"/>
        <end position="225"/>
    </location>
</feature>
<dbReference type="RefSeq" id="XP_020102575.1">
    <property type="nucleotide sequence ID" value="XM_020246986.1"/>
</dbReference>
<dbReference type="Proteomes" id="UP000515123">
    <property type="component" value="Linkage group 14"/>
</dbReference>
<keyword evidence="2" id="KW-1185">Reference proteome</keyword>
<dbReference type="GeneID" id="109720103"/>
<evidence type="ECO:0000313" key="2">
    <source>
        <dbReference type="Proteomes" id="UP000515123"/>
    </source>
</evidence>